<keyword evidence="2" id="KW-1185">Reference proteome</keyword>
<dbReference type="AlphaFoldDB" id="A0A4Z2JEA7"/>
<sequence>MQSGWSGGVARGTVPEWQSDRSCVQSAVLVGTDKAGCFRRGVLKDEIEEPKYFHINNKANNLQDVRAHAGLYGAGDVFTRHRQNDMPRLNEARCGCQARCRQRASISCEISCELTSRKSHIWLESERFTTLK</sequence>
<organism evidence="1 2">
    <name type="scientific">Liparis tanakae</name>
    <name type="common">Tanaka's snailfish</name>
    <dbReference type="NCBI Taxonomy" id="230148"/>
    <lineage>
        <taxon>Eukaryota</taxon>
        <taxon>Metazoa</taxon>
        <taxon>Chordata</taxon>
        <taxon>Craniata</taxon>
        <taxon>Vertebrata</taxon>
        <taxon>Euteleostomi</taxon>
        <taxon>Actinopterygii</taxon>
        <taxon>Neopterygii</taxon>
        <taxon>Teleostei</taxon>
        <taxon>Neoteleostei</taxon>
        <taxon>Acanthomorphata</taxon>
        <taxon>Eupercaria</taxon>
        <taxon>Perciformes</taxon>
        <taxon>Cottioidei</taxon>
        <taxon>Cottales</taxon>
        <taxon>Liparidae</taxon>
        <taxon>Liparis</taxon>
    </lineage>
</organism>
<gene>
    <name evidence="1" type="ORF">EYF80_001389</name>
</gene>
<comment type="caution">
    <text evidence="1">The sequence shown here is derived from an EMBL/GenBank/DDBJ whole genome shotgun (WGS) entry which is preliminary data.</text>
</comment>
<evidence type="ECO:0000313" key="1">
    <source>
        <dbReference type="EMBL" id="TNN88174.1"/>
    </source>
</evidence>
<dbReference type="EMBL" id="SRLO01000006">
    <property type="protein sequence ID" value="TNN88174.1"/>
    <property type="molecule type" value="Genomic_DNA"/>
</dbReference>
<protein>
    <submittedName>
        <fullName evidence="1">Uncharacterized protein</fullName>
    </submittedName>
</protein>
<proteinExistence type="predicted"/>
<name>A0A4Z2JEA7_9TELE</name>
<dbReference type="Proteomes" id="UP000314294">
    <property type="component" value="Unassembled WGS sequence"/>
</dbReference>
<evidence type="ECO:0000313" key="2">
    <source>
        <dbReference type="Proteomes" id="UP000314294"/>
    </source>
</evidence>
<accession>A0A4Z2JEA7</accession>
<reference evidence="1 2" key="1">
    <citation type="submission" date="2019-03" db="EMBL/GenBank/DDBJ databases">
        <title>First draft genome of Liparis tanakae, snailfish: a comprehensive survey of snailfish specific genes.</title>
        <authorList>
            <person name="Kim W."/>
            <person name="Song I."/>
            <person name="Jeong J.-H."/>
            <person name="Kim D."/>
            <person name="Kim S."/>
            <person name="Ryu S."/>
            <person name="Song J.Y."/>
            <person name="Lee S.K."/>
        </authorList>
    </citation>
    <scope>NUCLEOTIDE SEQUENCE [LARGE SCALE GENOMIC DNA]</scope>
    <source>
        <tissue evidence="1">Muscle</tissue>
    </source>
</reference>